<name>A0ABP8I247_9GAMM</name>
<proteinExistence type="predicted"/>
<dbReference type="Proteomes" id="UP001501294">
    <property type="component" value="Unassembled WGS sequence"/>
</dbReference>
<keyword evidence="2" id="KW-1185">Reference proteome</keyword>
<evidence type="ECO:0000313" key="1">
    <source>
        <dbReference type="EMBL" id="GAA4349795.1"/>
    </source>
</evidence>
<organism evidence="1 2">
    <name type="scientific">Kangiella taiwanensis</name>
    <dbReference type="NCBI Taxonomy" id="1079179"/>
    <lineage>
        <taxon>Bacteria</taxon>
        <taxon>Pseudomonadati</taxon>
        <taxon>Pseudomonadota</taxon>
        <taxon>Gammaproteobacteria</taxon>
        <taxon>Kangiellales</taxon>
        <taxon>Kangiellaceae</taxon>
        <taxon>Kangiella</taxon>
    </lineage>
</organism>
<gene>
    <name evidence="1" type="ORF">GCM10023150_14650</name>
</gene>
<comment type="caution">
    <text evidence="1">The sequence shown here is derived from an EMBL/GenBank/DDBJ whole genome shotgun (WGS) entry which is preliminary data.</text>
</comment>
<dbReference type="EMBL" id="BAABFU010000002">
    <property type="protein sequence ID" value="GAA4349795.1"/>
    <property type="molecule type" value="Genomic_DNA"/>
</dbReference>
<evidence type="ECO:0008006" key="3">
    <source>
        <dbReference type="Google" id="ProtNLM"/>
    </source>
</evidence>
<evidence type="ECO:0000313" key="2">
    <source>
        <dbReference type="Proteomes" id="UP001501294"/>
    </source>
</evidence>
<accession>A0ABP8I247</accession>
<sequence>MFGCSVKNEQLAERHVPNKIQVLNFGTFHFGYTPDAHKTEFDEASDDSKQQAREVARLLAQFKPTIIVVEKLPKYDEQLNQAYQEYLNDPAELSHKDGEISMIAFEVGRLSNVKRLYGIDNHMGYNYSVGDYIEGTPELTNSIDPKTYLQITNEPYRDQSEIAEREKRFDQMSLLEKLKLFNEPAQMDYSINTNADKLLYVGIDDGFEGADNAAIFYQRNMRIYSNLNRIPMTKDDRVFILMGRAHTAFLREFIKRSPKFEMVDTLKYLEEH</sequence>
<dbReference type="InterPro" id="IPR043749">
    <property type="entry name" value="DUF5694"/>
</dbReference>
<protein>
    <recommendedName>
        <fullName evidence="3">Lipoprotein</fullName>
    </recommendedName>
</protein>
<dbReference type="Pfam" id="PF18950">
    <property type="entry name" value="DUF5694"/>
    <property type="match status" value="1"/>
</dbReference>
<reference evidence="2" key="1">
    <citation type="journal article" date="2019" name="Int. J. Syst. Evol. Microbiol.">
        <title>The Global Catalogue of Microorganisms (GCM) 10K type strain sequencing project: providing services to taxonomists for standard genome sequencing and annotation.</title>
        <authorList>
            <consortium name="The Broad Institute Genomics Platform"/>
            <consortium name="The Broad Institute Genome Sequencing Center for Infectious Disease"/>
            <person name="Wu L."/>
            <person name="Ma J."/>
        </authorList>
    </citation>
    <scope>NUCLEOTIDE SEQUENCE [LARGE SCALE GENOMIC DNA]</scope>
    <source>
        <strain evidence="2">JCM 17727</strain>
    </source>
</reference>